<accession>G8TGY8</accession>
<dbReference type="Proteomes" id="UP000005438">
    <property type="component" value="Chromosome"/>
</dbReference>
<evidence type="ECO:0000313" key="2">
    <source>
        <dbReference type="Proteomes" id="UP000005438"/>
    </source>
</evidence>
<organism evidence="1 2">
    <name type="scientific">Niastella koreensis (strain DSM 17620 / KACC 11465 / NBRC 106392 / GR20-10)</name>
    <dbReference type="NCBI Taxonomy" id="700598"/>
    <lineage>
        <taxon>Bacteria</taxon>
        <taxon>Pseudomonadati</taxon>
        <taxon>Bacteroidota</taxon>
        <taxon>Chitinophagia</taxon>
        <taxon>Chitinophagales</taxon>
        <taxon>Chitinophagaceae</taxon>
        <taxon>Niastella</taxon>
    </lineage>
</organism>
<proteinExistence type="predicted"/>
<gene>
    <name evidence="1" type="ordered locus">Niako_3264</name>
</gene>
<dbReference type="KEGG" id="nko:Niako_3264"/>
<dbReference type="HOGENOM" id="CLU_3254683_0_0_10"/>
<reference evidence="1 2" key="1">
    <citation type="submission" date="2011-12" db="EMBL/GenBank/DDBJ databases">
        <title>The complete genome of Niastella koreensis GR20-10.</title>
        <authorList>
            <consortium name="US DOE Joint Genome Institute (JGI-PGF)"/>
            <person name="Lucas S."/>
            <person name="Han J."/>
            <person name="Lapidus A."/>
            <person name="Bruce D."/>
            <person name="Goodwin L."/>
            <person name="Pitluck S."/>
            <person name="Peters L."/>
            <person name="Kyrpides N."/>
            <person name="Mavromatis K."/>
            <person name="Ivanova N."/>
            <person name="Mikhailova N."/>
            <person name="Davenport K."/>
            <person name="Saunders E."/>
            <person name="Detter J.C."/>
            <person name="Tapia R."/>
            <person name="Han C."/>
            <person name="Land M."/>
            <person name="Hauser L."/>
            <person name="Markowitz V."/>
            <person name="Cheng J.-F."/>
            <person name="Hugenholtz P."/>
            <person name="Woyke T."/>
            <person name="Wu D."/>
            <person name="Tindall B."/>
            <person name="Pomrenke H."/>
            <person name="Brambilla E."/>
            <person name="Klenk H.-P."/>
            <person name="Eisen J.A."/>
        </authorList>
    </citation>
    <scope>NUCLEOTIDE SEQUENCE [LARGE SCALE GENOMIC DNA]</scope>
    <source>
        <strain evidence="2">DSM 17620 / KACC 11465 / NBRC 106392 / GR20-10</strain>
    </source>
</reference>
<protein>
    <submittedName>
        <fullName evidence="1">Uncharacterized protein</fullName>
    </submittedName>
</protein>
<evidence type="ECO:0000313" key="1">
    <source>
        <dbReference type="EMBL" id="AEV99590.1"/>
    </source>
</evidence>
<sequence length="42" mass="4644">MTIQIFSDITSLAFAFIFVSFELNDLIEHKGSIGKKGLVGQK</sequence>
<name>G8TGY8_NIAKG</name>
<dbReference type="AlphaFoldDB" id="G8TGY8"/>
<dbReference type="EMBL" id="CP003178">
    <property type="protein sequence ID" value="AEV99590.1"/>
    <property type="molecule type" value="Genomic_DNA"/>
</dbReference>